<name>A0ACC6QTE7_9ACTN</name>
<gene>
    <name evidence="1" type="ORF">WKI58_35580</name>
</gene>
<keyword evidence="2" id="KW-1185">Reference proteome</keyword>
<dbReference type="EMBL" id="JBBKAI010000002">
    <property type="protein sequence ID" value="MEJ8661768.1"/>
    <property type="molecule type" value="Genomic_DNA"/>
</dbReference>
<reference evidence="1" key="1">
    <citation type="submission" date="2024-03" db="EMBL/GenBank/DDBJ databases">
        <title>Novel Streptomyces species of biotechnological and ecological value are a feature of Machair soil.</title>
        <authorList>
            <person name="Prole J.R."/>
            <person name="Goodfellow M."/>
            <person name="Allenby N."/>
            <person name="Ward A.C."/>
        </authorList>
    </citation>
    <scope>NUCLEOTIDE SEQUENCE</scope>
    <source>
        <strain evidence="1">MS1.AVA.4</strain>
    </source>
</reference>
<protein>
    <submittedName>
        <fullName evidence="1">Uncharacterized protein</fullName>
    </submittedName>
</protein>
<evidence type="ECO:0000313" key="2">
    <source>
        <dbReference type="Proteomes" id="UP001375539"/>
    </source>
</evidence>
<organism evidence="1 2">
    <name type="scientific">Streptomyces pratisoli</name>
    <dbReference type="NCBI Taxonomy" id="3139917"/>
    <lineage>
        <taxon>Bacteria</taxon>
        <taxon>Bacillati</taxon>
        <taxon>Actinomycetota</taxon>
        <taxon>Actinomycetes</taxon>
        <taxon>Kitasatosporales</taxon>
        <taxon>Streptomycetaceae</taxon>
        <taxon>Streptomyces</taxon>
    </lineage>
</organism>
<accession>A0ACC6QTE7</accession>
<proteinExistence type="predicted"/>
<evidence type="ECO:0000313" key="1">
    <source>
        <dbReference type="EMBL" id="MEJ8661768.1"/>
    </source>
</evidence>
<sequence>MWIWLTWSKRTDSLRCIASSKAGTTLPPGPANAWRSASAGRMCVGAFAREFFLQHVRRPLALAVRASDSDVLGALSPRRRARSPRNSACTRCWAAW</sequence>
<dbReference type="Proteomes" id="UP001375539">
    <property type="component" value="Unassembled WGS sequence"/>
</dbReference>
<comment type="caution">
    <text evidence="1">The sequence shown here is derived from an EMBL/GenBank/DDBJ whole genome shotgun (WGS) entry which is preliminary data.</text>
</comment>